<evidence type="ECO:0000313" key="3">
    <source>
        <dbReference type="Proteomes" id="UP001060919"/>
    </source>
</evidence>
<dbReference type="AlphaFoldDB" id="A0A915YKU5"/>
<sequence length="250" mass="28511">MKYVFYLIFLLCYCPSIYAQQIIETDTIFTLKIRKRIPKPSFSQALALPKTATSCDCPSNETRPLTKLGCQHPDTIAVCKVVITEFDIAMIPENGDALVIKEVKGSFLNSKALNFIRSRHGNKAFISYTNIKGMTQDGKEVVVPSFGTQTPNRRANRSYNSIYTYLSNINSTETQVHSFELSAYNSNNQMVFRQSYQKDSFDRNAMRPDAVRYVFKNIRATHYSGFKVEIDNFEIENIDAPIEQMLSSNN</sequence>
<gene>
    <name evidence="2" type="ORF">AsAng_0058590</name>
</gene>
<reference evidence="2" key="1">
    <citation type="submission" date="2022-09" db="EMBL/GenBank/DDBJ databases">
        <title>Aureispira anguillicida sp. nov., isolated from Leptocephalus of Japanese eel Anguilla japonica.</title>
        <authorList>
            <person name="Yuasa K."/>
            <person name="Mekata T."/>
            <person name="Ikunari K."/>
        </authorList>
    </citation>
    <scope>NUCLEOTIDE SEQUENCE</scope>
    <source>
        <strain evidence="2">EL160426</strain>
    </source>
</reference>
<feature type="signal peptide" evidence="1">
    <location>
        <begin position="1"/>
        <end position="19"/>
    </location>
</feature>
<evidence type="ECO:0000313" key="2">
    <source>
        <dbReference type="EMBL" id="BDS15077.1"/>
    </source>
</evidence>
<protein>
    <recommendedName>
        <fullName evidence="4">Gliding motility-associated protein GldM C-terminal domain-containing protein</fullName>
    </recommendedName>
</protein>
<organism evidence="2 3">
    <name type="scientific">Aureispira anguillae</name>
    <dbReference type="NCBI Taxonomy" id="2864201"/>
    <lineage>
        <taxon>Bacteria</taxon>
        <taxon>Pseudomonadati</taxon>
        <taxon>Bacteroidota</taxon>
        <taxon>Saprospiria</taxon>
        <taxon>Saprospirales</taxon>
        <taxon>Saprospiraceae</taxon>
        <taxon>Aureispira</taxon>
    </lineage>
</organism>
<evidence type="ECO:0008006" key="4">
    <source>
        <dbReference type="Google" id="ProtNLM"/>
    </source>
</evidence>
<dbReference type="Proteomes" id="UP001060919">
    <property type="component" value="Chromosome"/>
</dbReference>
<name>A0A915YKU5_9BACT</name>
<dbReference type="EMBL" id="AP026867">
    <property type="protein sequence ID" value="BDS15077.1"/>
    <property type="molecule type" value="Genomic_DNA"/>
</dbReference>
<accession>A0A915YKU5</accession>
<feature type="chain" id="PRO_5036996062" description="Gliding motility-associated protein GldM C-terminal domain-containing protein" evidence="1">
    <location>
        <begin position="20"/>
        <end position="250"/>
    </location>
</feature>
<dbReference type="KEGG" id="aup:AsAng_0058590"/>
<keyword evidence="3" id="KW-1185">Reference proteome</keyword>
<proteinExistence type="predicted"/>
<keyword evidence="1" id="KW-0732">Signal</keyword>
<dbReference type="RefSeq" id="WP_264790264.1">
    <property type="nucleotide sequence ID" value="NZ_AP026867.1"/>
</dbReference>
<evidence type="ECO:0000256" key="1">
    <source>
        <dbReference type="SAM" id="SignalP"/>
    </source>
</evidence>